<protein>
    <submittedName>
        <fullName evidence="2">3-oxoadipate enol-lactonase</fullName>
    </submittedName>
</protein>
<dbReference type="InterPro" id="IPR026968">
    <property type="entry name" value="PcaD/CatD"/>
</dbReference>
<evidence type="ECO:0000259" key="1">
    <source>
        <dbReference type="Pfam" id="PF00561"/>
    </source>
</evidence>
<evidence type="ECO:0000313" key="3">
    <source>
        <dbReference type="Proteomes" id="UP000192917"/>
    </source>
</evidence>
<gene>
    <name evidence="2" type="ORF">SAMN05428998_13652</name>
</gene>
<dbReference type="Proteomes" id="UP000192917">
    <property type="component" value="Unassembled WGS sequence"/>
</dbReference>
<dbReference type="GO" id="GO:0047570">
    <property type="term" value="F:3-oxoadipate enol-lactonase activity"/>
    <property type="evidence" value="ECO:0007669"/>
    <property type="project" value="InterPro"/>
</dbReference>
<sequence length="270" mass="28536">MRATLANGQALCFSDERLGDGGPQDAPALVFTNSLGTDLRVWDPLLPCLPAGLRILRFDQRGHGLSDCPPGPYTIEALADDLEALLEARGVGRAVIVGLSVGGMIAQAFAARRPDKVAALVLCDTAHKIGTAEMWQTRIDGLMKGGIVSLAEPILERWFCPAFRKERPAELAIWRNMLVRTPLEGYVATCAAIRDADLTASAAGLTMPALCLAGAEDGATPPALVRELAGLLPDARFAVIPAAGHLPSVEQPEALGSLIAEFLKERKLAG</sequence>
<dbReference type="GO" id="GO:0016020">
    <property type="term" value="C:membrane"/>
    <property type="evidence" value="ECO:0007669"/>
    <property type="project" value="TreeGrafter"/>
</dbReference>
<dbReference type="Pfam" id="PF00561">
    <property type="entry name" value="Abhydrolase_1"/>
    <property type="match status" value="1"/>
</dbReference>
<dbReference type="PRINTS" id="PR00111">
    <property type="entry name" value="ABHYDROLASE"/>
</dbReference>
<dbReference type="InterPro" id="IPR029058">
    <property type="entry name" value="AB_hydrolase_fold"/>
</dbReference>
<dbReference type="InterPro" id="IPR050266">
    <property type="entry name" value="AB_hydrolase_sf"/>
</dbReference>
<evidence type="ECO:0000313" key="2">
    <source>
        <dbReference type="EMBL" id="SMF77254.1"/>
    </source>
</evidence>
<dbReference type="GO" id="GO:0042952">
    <property type="term" value="P:beta-ketoadipate pathway"/>
    <property type="evidence" value="ECO:0007669"/>
    <property type="project" value="InterPro"/>
</dbReference>
<dbReference type="EMBL" id="FWZX01000036">
    <property type="protein sequence ID" value="SMF77254.1"/>
    <property type="molecule type" value="Genomic_DNA"/>
</dbReference>
<organism evidence="2 3">
    <name type="scientific">Tistlia consotensis USBA 355</name>
    <dbReference type="NCBI Taxonomy" id="560819"/>
    <lineage>
        <taxon>Bacteria</taxon>
        <taxon>Pseudomonadati</taxon>
        <taxon>Pseudomonadota</taxon>
        <taxon>Alphaproteobacteria</taxon>
        <taxon>Rhodospirillales</taxon>
        <taxon>Rhodovibrionaceae</taxon>
        <taxon>Tistlia</taxon>
    </lineage>
</organism>
<proteinExistence type="predicted"/>
<dbReference type="PANTHER" id="PTHR43798">
    <property type="entry name" value="MONOACYLGLYCEROL LIPASE"/>
    <property type="match status" value="1"/>
</dbReference>
<dbReference type="InterPro" id="IPR000073">
    <property type="entry name" value="AB_hydrolase_1"/>
</dbReference>
<dbReference type="RefSeq" id="WP_085126019.1">
    <property type="nucleotide sequence ID" value="NZ_FWZX01000036.1"/>
</dbReference>
<keyword evidence="3" id="KW-1185">Reference proteome</keyword>
<dbReference type="PANTHER" id="PTHR43798:SF33">
    <property type="entry name" value="HYDROLASE, PUTATIVE (AFU_ORTHOLOGUE AFUA_2G14860)-RELATED"/>
    <property type="match status" value="1"/>
</dbReference>
<dbReference type="NCBIfam" id="TIGR02427">
    <property type="entry name" value="protocat_pcaD"/>
    <property type="match status" value="1"/>
</dbReference>
<dbReference type="STRING" id="560819.SAMN05428998_13652"/>
<dbReference type="Gene3D" id="3.40.50.1820">
    <property type="entry name" value="alpha/beta hydrolase"/>
    <property type="match status" value="1"/>
</dbReference>
<dbReference type="SUPFAM" id="SSF53474">
    <property type="entry name" value="alpha/beta-Hydrolases"/>
    <property type="match status" value="1"/>
</dbReference>
<feature type="domain" description="AB hydrolase-1" evidence="1">
    <location>
        <begin position="27"/>
        <end position="135"/>
    </location>
</feature>
<accession>A0A1Y6CM76</accession>
<name>A0A1Y6CM76_9PROT</name>
<reference evidence="2 3" key="1">
    <citation type="submission" date="2017-04" db="EMBL/GenBank/DDBJ databases">
        <authorList>
            <person name="Afonso C.L."/>
            <person name="Miller P.J."/>
            <person name="Scott M.A."/>
            <person name="Spackman E."/>
            <person name="Goraichik I."/>
            <person name="Dimitrov K.M."/>
            <person name="Suarez D.L."/>
            <person name="Swayne D.E."/>
        </authorList>
    </citation>
    <scope>NUCLEOTIDE SEQUENCE [LARGE SCALE GENOMIC DNA]</scope>
    <source>
        <strain evidence="2 3">USBA 355</strain>
    </source>
</reference>
<dbReference type="AlphaFoldDB" id="A0A1Y6CM76"/>